<keyword evidence="2" id="KW-0472">Membrane</keyword>
<evidence type="ECO:0000313" key="4">
    <source>
        <dbReference type="Proteomes" id="UP000324800"/>
    </source>
</evidence>
<organism evidence="3 4">
    <name type="scientific">Streblomastix strix</name>
    <dbReference type="NCBI Taxonomy" id="222440"/>
    <lineage>
        <taxon>Eukaryota</taxon>
        <taxon>Metamonada</taxon>
        <taxon>Preaxostyla</taxon>
        <taxon>Oxymonadida</taxon>
        <taxon>Streblomastigidae</taxon>
        <taxon>Streblomastix</taxon>
    </lineage>
</organism>
<sequence>MADDIQMEQLNEKEPEIETSDTQNLQQAEEGEMTEKPIENIARQQLTTRQAYANTVLLGLSFFLIFVATDTALHYLSTMFRDNAVYYLAAFGIINGCFALIVPFVIHILGLKTSIHVSSFLCLFFIVMILISQFLEEGAADGKLPVIGFVLVILGAASYGIG</sequence>
<keyword evidence="2" id="KW-0812">Transmembrane</keyword>
<dbReference type="SUPFAM" id="SSF103473">
    <property type="entry name" value="MFS general substrate transporter"/>
    <property type="match status" value="1"/>
</dbReference>
<protein>
    <submittedName>
        <fullName evidence="3">Uncharacterized protein</fullName>
    </submittedName>
</protein>
<feature type="transmembrane region" description="Helical" evidence="2">
    <location>
        <begin position="51"/>
        <end position="73"/>
    </location>
</feature>
<reference evidence="3 4" key="1">
    <citation type="submission" date="2019-03" db="EMBL/GenBank/DDBJ databases">
        <title>Single cell metagenomics reveals metabolic interactions within the superorganism composed of flagellate Streblomastix strix and complex community of Bacteroidetes bacteria on its surface.</title>
        <authorList>
            <person name="Treitli S.C."/>
            <person name="Kolisko M."/>
            <person name="Husnik F."/>
            <person name="Keeling P."/>
            <person name="Hampl V."/>
        </authorList>
    </citation>
    <scope>NUCLEOTIDE SEQUENCE [LARGE SCALE GENOMIC DNA]</scope>
    <source>
        <strain evidence="3">ST1C</strain>
    </source>
</reference>
<feature type="non-terminal residue" evidence="3">
    <location>
        <position position="162"/>
    </location>
</feature>
<name>A0A5J4V930_9EUKA</name>
<feature type="region of interest" description="Disordered" evidence="1">
    <location>
        <begin position="1"/>
        <end position="36"/>
    </location>
</feature>
<feature type="transmembrane region" description="Helical" evidence="2">
    <location>
        <begin position="85"/>
        <end position="109"/>
    </location>
</feature>
<feature type="transmembrane region" description="Helical" evidence="2">
    <location>
        <begin position="115"/>
        <end position="132"/>
    </location>
</feature>
<dbReference type="Proteomes" id="UP000324800">
    <property type="component" value="Unassembled WGS sequence"/>
</dbReference>
<dbReference type="InterPro" id="IPR036259">
    <property type="entry name" value="MFS_trans_sf"/>
</dbReference>
<evidence type="ECO:0000256" key="1">
    <source>
        <dbReference type="SAM" id="MobiDB-lite"/>
    </source>
</evidence>
<accession>A0A5J4V930</accession>
<dbReference type="EMBL" id="SNRW01008788">
    <property type="protein sequence ID" value="KAA6378981.1"/>
    <property type="molecule type" value="Genomic_DNA"/>
</dbReference>
<gene>
    <name evidence="3" type="ORF">EZS28_025493</name>
</gene>
<proteinExistence type="predicted"/>
<dbReference type="AlphaFoldDB" id="A0A5J4V930"/>
<evidence type="ECO:0000256" key="2">
    <source>
        <dbReference type="SAM" id="Phobius"/>
    </source>
</evidence>
<comment type="caution">
    <text evidence="3">The sequence shown here is derived from an EMBL/GenBank/DDBJ whole genome shotgun (WGS) entry which is preliminary data.</text>
</comment>
<keyword evidence="2" id="KW-1133">Transmembrane helix</keyword>
<evidence type="ECO:0000313" key="3">
    <source>
        <dbReference type="EMBL" id="KAA6378981.1"/>
    </source>
</evidence>
<feature type="transmembrane region" description="Helical" evidence="2">
    <location>
        <begin position="144"/>
        <end position="161"/>
    </location>
</feature>
<dbReference type="Gene3D" id="1.20.1250.20">
    <property type="entry name" value="MFS general substrate transporter like domains"/>
    <property type="match status" value="1"/>
</dbReference>